<dbReference type="EMBL" id="JACIDM010000002">
    <property type="protein sequence ID" value="MBB4083516.1"/>
    <property type="molecule type" value="Genomic_DNA"/>
</dbReference>
<dbReference type="RefSeq" id="WP_183204602.1">
    <property type="nucleotide sequence ID" value="NZ_BAAAER010000009.1"/>
</dbReference>
<evidence type="ECO:0000256" key="4">
    <source>
        <dbReference type="ARBA" id="ARBA00023136"/>
    </source>
</evidence>
<feature type="domain" description="ABC-2 type transporter transmembrane" evidence="6">
    <location>
        <begin position="262"/>
        <end position="459"/>
    </location>
</feature>
<evidence type="ECO:0000256" key="1">
    <source>
        <dbReference type="ARBA" id="ARBA00004141"/>
    </source>
</evidence>
<evidence type="ECO:0000256" key="2">
    <source>
        <dbReference type="ARBA" id="ARBA00022692"/>
    </source>
</evidence>
<proteinExistence type="predicted"/>
<comment type="subcellular location">
    <subcellularLocation>
        <location evidence="1">Membrane</location>
        <topology evidence="1">Multi-pass membrane protein</topology>
    </subcellularLocation>
</comment>
<evidence type="ECO:0000256" key="3">
    <source>
        <dbReference type="ARBA" id="ARBA00022989"/>
    </source>
</evidence>
<keyword evidence="4 5" id="KW-0472">Membrane</keyword>
<feature type="transmembrane region" description="Helical" evidence="5">
    <location>
        <begin position="438"/>
        <end position="458"/>
    </location>
</feature>
<evidence type="ECO:0000259" key="6">
    <source>
        <dbReference type="Pfam" id="PF12698"/>
    </source>
</evidence>
<dbReference type="AlphaFoldDB" id="A0A7W6JEC7"/>
<dbReference type="Pfam" id="PF12698">
    <property type="entry name" value="ABC2_membrane_3"/>
    <property type="match status" value="1"/>
</dbReference>
<dbReference type="Proteomes" id="UP000529946">
    <property type="component" value="Unassembled WGS sequence"/>
</dbReference>
<evidence type="ECO:0000313" key="7">
    <source>
        <dbReference type="EMBL" id="MBB4083516.1"/>
    </source>
</evidence>
<feature type="transmembrane region" description="Helical" evidence="5">
    <location>
        <begin position="260"/>
        <end position="281"/>
    </location>
</feature>
<keyword evidence="3 5" id="KW-1133">Transmembrane helix</keyword>
<feature type="transmembrane region" description="Helical" evidence="5">
    <location>
        <begin position="12"/>
        <end position="34"/>
    </location>
</feature>
<comment type="caution">
    <text evidence="7">The sequence shown here is derived from an EMBL/GenBank/DDBJ whole genome shotgun (WGS) entry which is preliminary data.</text>
</comment>
<name>A0A7W6JEC7_9CAUL</name>
<keyword evidence="8" id="KW-1185">Reference proteome</keyword>
<dbReference type="GO" id="GO:0016020">
    <property type="term" value="C:membrane"/>
    <property type="evidence" value="ECO:0007669"/>
    <property type="project" value="UniProtKB-SubCell"/>
</dbReference>
<keyword evidence="2 5" id="KW-0812">Transmembrane</keyword>
<dbReference type="InterPro" id="IPR013525">
    <property type="entry name" value="ABC2_TM"/>
</dbReference>
<feature type="transmembrane region" description="Helical" evidence="5">
    <location>
        <begin position="387"/>
        <end position="406"/>
    </location>
</feature>
<dbReference type="GO" id="GO:0140359">
    <property type="term" value="F:ABC-type transporter activity"/>
    <property type="evidence" value="ECO:0007669"/>
    <property type="project" value="InterPro"/>
</dbReference>
<accession>A0A7W6JEC7</accession>
<organism evidence="7 8">
    <name type="scientific">Brevundimonas lenta</name>
    <dbReference type="NCBI Taxonomy" id="424796"/>
    <lineage>
        <taxon>Bacteria</taxon>
        <taxon>Pseudomonadati</taxon>
        <taxon>Pseudomonadota</taxon>
        <taxon>Alphaproteobacteria</taxon>
        <taxon>Caulobacterales</taxon>
        <taxon>Caulobacteraceae</taxon>
        <taxon>Brevundimonas</taxon>
    </lineage>
</organism>
<gene>
    <name evidence="7" type="ORF">GGR12_002382</name>
</gene>
<feature type="transmembrane region" description="Helical" evidence="5">
    <location>
        <begin position="347"/>
        <end position="375"/>
    </location>
</feature>
<feature type="transmembrane region" description="Helical" evidence="5">
    <location>
        <begin position="310"/>
        <end position="335"/>
    </location>
</feature>
<feature type="transmembrane region" description="Helical" evidence="5">
    <location>
        <begin position="413"/>
        <end position="432"/>
    </location>
</feature>
<evidence type="ECO:0000313" key="8">
    <source>
        <dbReference type="Proteomes" id="UP000529946"/>
    </source>
</evidence>
<reference evidence="7 8" key="1">
    <citation type="submission" date="2020-08" db="EMBL/GenBank/DDBJ databases">
        <title>Genomic Encyclopedia of Type Strains, Phase IV (KMG-IV): sequencing the most valuable type-strain genomes for metagenomic binning, comparative biology and taxonomic classification.</title>
        <authorList>
            <person name="Goeker M."/>
        </authorList>
    </citation>
    <scope>NUCLEOTIDE SEQUENCE [LARGE SCALE GENOMIC DNA]</scope>
    <source>
        <strain evidence="7 8">DSM 23960</strain>
    </source>
</reference>
<evidence type="ECO:0000256" key="5">
    <source>
        <dbReference type="SAM" id="Phobius"/>
    </source>
</evidence>
<dbReference type="PANTHER" id="PTHR43471:SF3">
    <property type="entry name" value="ABC TRANSPORTER PERMEASE PROTEIN NATB"/>
    <property type="match status" value="1"/>
</dbReference>
<protein>
    <submittedName>
        <fullName evidence="7">ABC-2 type transport system permease protein</fullName>
    </submittedName>
</protein>
<sequence>MNRTFLIARREYAAYAMTVGFWLSLLAFPLFAVLGGAVPILIKSSETVPAVALVEDGAATSGLAATVQDALAVETSRRRANALRQAAMAETQTTPDAGTEAADRVREIAESDGFDAGMAELRRVAPIAAAAWREPKPPITLAPAPAVVLAAAPGKARDDAARTYLSAGKKDRTVGAIVFLTRADGKPAARVWTARTNDDAVEDFVRDALKSANRREVFGASGVSPEVIVTSEQFRPQVTAYSPKASTGGEVSFRDRLPMLMGFMGGFLLWSLIITGASILLNSVMEEKSNKILEVLLSSASPTEILTGKVLGVAMLTLTMLLAWGGMGVGALAVFQPDYAAAVAEILIQGGMLAWFAAFMVGGYLMYAVLFAAIGAFCETPRDAQTLMGPIMMILTVPIMIMVMTMKTPDAPLVQILSWVPFFTPFLMVARLHSNPPLIELIGAMAGMFAFALLMVWLSGRAFRAGALSDVKLSWKSFGAAIKGGGN</sequence>
<dbReference type="PANTHER" id="PTHR43471">
    <property type="entry name" value="ABC TRANSPORTER PERMEASE"/>
    <property type="match status" value="1"/>
</dbReference>